<keyword evidence="5" id="KW-1185">Reference proteome</keyword>
<dbReference type="Pfam" id="PF00817">
    <property type="entry name" value="IMS"/>
    <property type="match status" value="1"/>
</dbReference>
<organism evidence="4 5">
    <name type="scientific">Mariniphaga anaerophila</name>
    <dbReference type="NCBI Taxonomy" id="1484053"/>
    <lineage>
        <taxon>Bacteria</taxon>
        <taxon>Pseudomonadati</taxon>
        <taxon>Bacteroidota</taxon>
        <taxon>Bacteroidia</taxon>
        <taxon>Marinilabiliales</taxon>
        <taxon>Prolixibacteraceae</taxon>
        <taxon>Mariniphaga</taxon>
    </lineage>
</organism>
<dbReference type="Gene3D" id="3.40.1170.60">
    <property type="match status" value="1"/>
</dbReference>
<evidence type="ECO:0000259" key="3">
    <source>
        <dbReference type="Pfam" id="PF00817"/>
    </source>
</evidence>
<proteinExistence type="inferred from homology"/>
<evidence type="ECO:0000256" key="2">
    <source>
        <dbReference type="ARBA" id="ARBA00022763"/>
    </source>
</evidence>
<dbReference type="EMBL" id="FQUM01000002">
    <property type="protein sequence ID" value="SHE71392.1"/>
    <property type="molecule type" value="Genomic_DNA"/>
</dbReference>
<gene>
    <name evidence="4" type="ORF">SAMN05444274_102178</name>
</gene>
<dbReference type="InterPro" id="IPR043128">
    <property type="entry name" value="Rev_trsase/Diguanyl_cyclase"/>
</dbReference>
<evidence type="ECO:0000313" key="5">
    <source>
        <dbReference type="Proteomes" id="UP000184164"/>
    </source>
</evidence>
<dbReference type="PANTHER" id="PTHR35369">
    <property type="entry name" value="BLR3025 PROTEIN-RELATED"/>
    <property type="match status" value="1"/>
</dbReference>
<name>A0A1M4VRG8_9BACT</name>
<sequence length="508" mass="57973">MLPLQSLKSLNMHKRYLYIWFQWLATDRMAKINPELRSKPFLLHAPEHGRVVVRAVNPALQKEGITSGMVLADVRAIFPEVAVFPSEPEADKKLLNNLAEWCFRYTPVVATDLPDGLVLNISGCAHLWGGELPYIKTITKRLFRGGYSVRAAIADTIGAAWAVSRYGSQLIVKPGQQQEALLSLPPAALRLEKNTLQRLNKLGFRQISQLISIPHTNLRRRFGTNLLSKLGQALGTEREQLISVQPTPVYLERLPCPEPIRTAKGIKIALERLLETLCERFFREGKGMRTGIFKGYRIDGEIVQISIGTNRASRHVTHLFKLFELKIPELEPALGIELFTLEAALVEDVSESQETLWSIRSNNQTAIAELLDNIAGKLGAQAIHRYLPQEHYWPERSVKEVISLEEQPETQWRTNKPRPLLLLPKPEPVEVMGALPDYPPLHFIYNGEIISVSRADGPERIEQEWWLQSGPPRDYYRVESEDGARYWLFRLGLYDKDRPQWFLHGFFV</sequence>
<protein>
    <submittedName>
        <fullName evidence="4">Protein ImuB</fullName>
    </submittedName>
</protein>
<comment type="similarity">
    <text evidence="1">Belongs to the DNA polymerase type-Y family.</text>
</comment>
<keyword evidence="2" id="KW-0227">DNA damage</keyword>
<dbReference type="STRING" id="1484053.SAMN05444274_102178"/>
<reference evidence="4 5" key="1">
    <citation type="submission" date="2016-11" db="EMBL/GenBank/DDBJ databases">
        <authorList>
            <person name="Jaros S."/>
            <person name="Januszkiewicz K."/>
            <person name="Wedrychowicz H."/>
        </authorList>
    </citation>
    <scope>NUCLEOTIDE SEQUENCE [LARGE SCALE GENOMIC DNA]</scope>
    <source>
        <strain evidence="4 5">DSM 26910</strain>
    </source>
</reference>
<dbReference type="Proteomes" id="UP000184164">
    <property type="component" value="Unassembled WGS sequence"/>
</dbReference>
<dbReference type="GO" id="GO:0006281">
    <property type="term" value="P:DNA repair"/>
    <property type="evidence" value="ECO:0007669"/>
    <property type="project" value="InterPro"/>
</dbReference>
<accession>A0A1M4VRG8</accession>
<dbReference type="Gene3D" id="3.30.70.270">
    <property type="match status" value="1"/>
</dbReference>
<dbReference type="AlphaFoldDB" id="A0A1M4VRG8"/>
<dbReference type="CDD" id="cd03468">
    <property type="entry name" value="PolY_like"/>
    <property type="match status" value="1"/>
</dbReference>
<dbReference type="PANTHER" id="PTHR35369:SF2">
    <property type="entry name" value="BLR3025 PROTEIN"/>
    <property type="match status" value="1"/>
</dbReference>
<dbReference type="InterPro" id="IPR043502">
    <property type="entry name" value="DNA/RNA_pol_sf"/>
</dbReference>
<evidence type="ECO:0000256" key="1">
    <source>
        <dbReference type="ARBA" id="ARBA00010945"/>
    </source>
</evidence>
<dbReference type="SUPFAM" id="SSF56672">
    <property type="entry name" value="DNA/RNA polymerases"/>
    <property type="match status" value="1"/>
</dbReference>
<feature type="domain" description="UmuC" evidence="3">
    <location>
        <begin position="30"/>
        <end position="164"/>
    </location>
</feature>
<dbReference type="InterPro" id="IPR050356">
    <property type="entry name" value="SulA_CellDiv_inhibitor"/>
</dbReference>
<evidence type="ECO:0000313" key="4">
    <source>
        <dbReference type="EMBL" id="SHE71392.1"/>
    </source>
</evidence>
<dbReference type="InterPro" id="IPR001126">
    <property type="entry name" value="UmuC"/>
</dbReference>